<evidence type="ECO:0000259" key="6">
    <source>
        <dbReference type="PROSITE" id="PS50051"/>
    </source>
</evidence>
<keyword evidence="3 5" id="KW-0067">ATP-binding</keyword>
<evidence type="ECO:0000313" key="9">
    <source>
        <dbReference type="Proteomes" id="UP001642409"/>
    </source>
</evidence>
<dbReference type="GO" id="GO:0005524">
    <property type="term" value="F:ATP binding"/>
    <property type="evidence" value="ECO:0007669"/>
    <property type="project" value="UniProtKB-KW"/>
</dbReference>
<evidence type="ECO:0000256" key="3">
    <source>
        <dbReference type="ARBA" id="ARBA00022840"/>
    </source>
</evidence>
<organism evidence="7">
    <name type="scientific">Hexamita inflata</name>
    <dbReference type="NCBI Taxonomy" id="28002"/>
    <lineage>
        <taxon>Eukaryota</taxon>
        <taxon>Metamonada</taxon>
        <taxon>Diplomonadida</taxon>
        <taxon>Hexamitidae</taxon>
        <taxon>Hexamitinae</taxon>
        <taxon>Hexamita</taxon>
    </lineage>
</organism>
<dbReference type="SUPFAM" id="SSF50249">
    <property type="entry name" value="Nucleic acid-binding proteins"/>
    <property type="match status" value="1"/>
</dbReference>
<accession>A0AA86UNB6</accession>
<dbReference type="PROSITE" id="PS50051">
    <property type="entry name" value="MCM_2"/>
    <property type="match status" value="1"/>
</dbReference>
<dbReference type="Gene3D" id="3.40.50.300">
    <property type="entry name" value="P-loop containing nucleotide triphosphate hydrolases"/>
    <property type="match status" value="1"/>
</dbReference>
<evidence type="ECO:0000256" key="5">
    <source>
        <dbReference type="RuleBase" id="RU004070"/>
    </source>
</evidence>
<dbReference type="InterPro" id="IPR003593">
    <property type="entry name" value="AAA+_ATPase"/>
</dbReference>
<dbReference type="PANTHER" id="PTHR11630:SF46">
    <property type="entry name" value="DNA REPLICATION LICENSING FACTOR MCM3-RELATED"/>
    <property type="match status" value="1"/>
</dbReference>
<dbReference type="InterPro" id="IPR031327">
    <property type="entry name" value="MCM"/>
</dbReference>
<dbReference type="InterPro" id="IPR041562">
    <property type="entry name" value="MCM_lid"/>
</dbReference>
<reference evidence="8 9" key="2">
    <citation type="submission" date="2024-07" db="EMBL/GenBank/DDBJ databases">
        <authorList>
            <person name="Akdeniz Z."/>
        </authorList>
    </citation>
    <scope>NUCLEOTIDE SEQUENCE [LARGE SCALE GENOMIC DNA]</scope>
</reference>
<comment type="caution">
    <text evidence="7">The sequence shown here is derived from an EMBL/GenBank/DDBJ whole genome shotgun (WGS) entry which is preliminary data.</text>
</comment>
<sequence>MDEQIAQARAQIAELDRRIRFKKLHNEQSNTVEITFEQIIDFSQDLYNKLTENPLVYLSTLQNYLSETITQSPQLILSGDPIGSRVAIPRDLSAEQMCQMFKVIGIATKTQPPQPSLQKLVVYDPTTKTHSDKKYDDPYTTLNPQALQQFIPRQIDQQERVYPLSSFISEQRIIIQDCPEHVPQGRIPRSIQVIFTRNLVDQAKAGDRVEVVGCLLPTPNYGPAEAKTQTVRVFFLAFSVKVVQRTRILKQIIPTNEFNSFLTQLQNCGVPGMSTSIPALELLAASISPSIYGHTLIKKAIVLQLLSGVKRVVNSTRIRGDINILLIGAPGCGKSQLLRAALNLSPIAMSASGRGASGAGLTAAVIIDNNTGNRTLEAGAFVLADGGVLAIDEFDKLQAYDRVAIHEAMEQQTVSISKAGIHATLNARCSVLAAANFIYGGFDFEKTIAENINLPDSLLSRFDLIFIVQDDQDYDAQISKHVVQNHMKSEPYVNQNQLQAPVEQVKTSQTNTAKNAPSGMFADLPVTHFLVNQPQHQQLLDAFKKYTTQQVSPQRFLLQNFFLNNLLQYCKHQSEDAPFLSKEAVLAVAEFYAKLRKHEARGLLVTARALEAMIRLSTALAKLSYPIRDVTREDVIEAYVLVRHSLFGESENEIRRTVSDKHKPKQQKDNFRYDLFIQAFGDIIEEIGENSIDVKDLKKLMNKWFDDKTQLGEKHFTTEEFDQFVAQMAKTVNGMALQNGVIYI</sequence>
<evidence type="ECO:0000313" key="8">
    <source>
        <dbReference type="EMBL" id="CAL6058321.1"/>
    </source>
</evidence>
<dbReference type="Pfam" id="PF17207">
    <property type="entry name" value="MCM_OB"/>
    <property type="match status" value="1"/>
</dbReference>
<dbReference type="EMBL" id="CAXDID020000220">
    <property type="protein sequence ID" value="CAL6058321.1"/>
    <property type="molecule type" value="Genomic_DNA"/>
</dbReference>
<dbReference type="PRINTS" id="PR01657">
    <property type="entry name" value="MCMFAMILY"/>
</dbReference>
<keyword evidence="2 5" id="KW-0547">Nucleotide-binding</keyword>
<reference evidence="7" key="1">
    <citation type="submission" date="2023-06" db="EMBL/GenBank/DDBJ databases">
        <authorList>
            <person name="Kurt Z."/>
        </authorList>
    </citation>
    <scope>NUCLEOTIDE SEQUENCE</scope>
</reference>
<proteinExistence type="inferred from homology"/>
<dbReference type="InterPro" id="IPR018525">
    <property type="entry name" value="MCM_CS"/>
</dbReference>
<comment type="similarity">
    <text evidence="5">Belongs to the MCM family.</text>
</comment>
<dbReference type="EC" id="3.6.4.12" evidence="1"/>
<dbReference type="EMBL" id="CATOUU010000902">
    <property type="protein sequence ID" value="CAI9958212.1"/>
    <property type="molecule type" value="Genomic_DNA"/>
</dbReference>
<dbReference type="Pfam" id="PF00493">
    <property type="entry name" value="MCM"/>
    <property type="match status" value="1"/>
</dbReference>
<dbReference type="GO" id="GO:0003697">
    <property type="term" value="F:single-stranded DNA binding"/>
    <property type="evidence" value="ECO:0007669"/>
    <property type="project" value="TreeGrafter"/>
</dbReference>
<keyword evidence="9" id="KW-1185">Reference proteome</keyword>
<feature type="domain" description="MCM C-terminal AAA(+) ATPase" evidence="6">
    <location>
        <begin position="279"/>
        <end position="482"/>
    </location>
</feature>
<dbReference type="Gene3D" id="2.40.50.140">
    <property type="entry name" value="Nucleic acid-binding proteins"/>
    <property type="match status" value="1"/>
</dbReference>
<evidence type="ECO:0000256" key="4">
    <source>
        <dbReference type="ARBA" id="ARBA00023125"/>
    </source>
</evidence>
<dbReference type="GO" id="GO:0000727">
    <property type="term" value="P:double-strand break repair via break-induced replication"/>
    <property type="evidence" value="ECO:0007669"/>
    <property type="project" value="TreeGrafter"/>
</dbReference>
<dbReference type="GO" id="GO:0017116">
    <property type="term" value="F:single-stranded DNA helicase activity"/>
    <property type="evidence" value="ECO:0007669"/>
    <property type="project" value="TreeGrafter"/>
</dbReference>
<protein>
    <recommendedName>
        <fullName evidence="1">DNA helicase</fullName>
        <ecNumber evidence="1">3.6.4.12</ecNumber>
    </recommendedName>
</protein>
<name>A0AA86UNB6_9EUKA</name>
<dbReference type="Proteomes" id="UP001642409">
    <property type="component" value="Unassembled WGS sequence"/>
</dbReference>
<dbReference type="GO" id="GO:0006271">
    <property type="term" value="P:DNA strand elongation involved in DNA replication"/>
    <property type="evidence" value="ECO:0007669"/>
    <property type="project" value="TreeGrafter"/>
</dbReference>
<dbReference type="SMART" id="SM00350">
    <property type="entry name" value="MCM"/>
    <property type="match status" value="1"/>
</dbReference>
<dbReference type="InterPro" id="IPR033762">
    <property type="entry name" value="MCM_OB"/>
</dbReference>
<dbReference type="GO" id="GO:1902975">
    <property type="term" value="P:mitotic DNA replication initiation"/>
    <property type="evidence" value="ECO:0007669"/>
    <property type="project" value="TreeGrafter"/>
</dbReference>
<keyword evidence="4 5" id="KW-0238">DNA-binding</keyword>
<dbReference type="Pfam" id="PF17855">
    <property type="entry name" value="MCM_lid"/>
    <property type="match status" value="1"/>
</dbReference>
<dbReference type="GO" id="GO:0005634">
    <property type="term" value="C:nucleus"/>
    <property type="evidence" value="ECO:0007669"/>
    <property type="project" value="TreeGrafter"/>
</dbReference>
<evidence type="ECO:0000256" key="2">
    <source>
        <dbReference type="ARBA" id="ARBA00022741"/>
    </source>
</evidence>
<dbReference type="PROSITE" id="PS00847">
    <property type="entry name" value="MCM_1"/>
    <property type="match status" value="1"/>
</dbReference>
<dbReference type="SUPFAM" id="SSF52540">
    <property type="entry name" value="P-loop containing nucleoside triphosphate hydrolases"/>
    <property type="match status" value="1"/>
</dbReference>
<dbReference type="GO" id="GO:0042555">
    <property type="term" value="C:MCM complex"/>
    <property type="evidence" value="ECO:0007669"/>
    <property type="project" value="TreeGrafter"/>
</dbReference>
<evidence type="ECO:0000256" key="1">
    <source>
        <dbReference type="ARBA" id="ARBA00012551"/>
    </source>
</evidence>
<dbReference type="CDD" id="cd17706">
    <property type="entry name" value="MCM"/>
    <property type="match status" value="1"/>
</dbReference>
<dbReference type="SMART" id="SM00382">
    <property type="entry name" value="AAA"/>
    <property type="match status" value="1"/>
</dbReference>
<dbReference type="InterPro" id="IPR027417">
    <property type="entry name" value="P-loop_NTPase"/>
</dbReference>
<dbReference type="InterPro" id="IPR001208">
    <property type="entry name" value="MCM_dom"/>
</dbReference>
<dbReference type="PANTHER" id="PTHR11630">
    <property type="entry name" value="DNA REPLICATION LICENSING FACTOR MCM FAMILY MEMBER"/>
    <property type="match status" value="1"/>
</dbReference>
<dbReference type="InterPro" id="IPR012340">
    <property type="entry name" value="NA-bd_OB-fold"/>
</dbReference>
<gene>
    <name evidence="7" type="ORF">HINF_LOCUS45857</name>
    <name evidence="8" type="ORF">HINF_LOCUS48211</name>
</gene>
<evidence type="ECO:0000313" key="7">
    <source>
        <dbReference type="EMBL" id="CAI9958212.1"/>
    </source>
</evidence>
<dbReference type="AlphaFoldDB" id="A0AA86UNB6"/>